<feature type="region of interest" description="Disordered" evidence="2">
    <location>
        <begin position="954"/>
        <end position="986"/>
    </location>
</feature>
<dbReference type="GO" id="GO:0008270">
    <property type="term" value="F:zinc ion binding"/>
    <property type="evidence" value="ECO:0007669"/>
    <property type="project" value="UniProtKB-KW"/>
</dbReference>
<dbReference type="InterPro" id="IPR036875">
    <property type="entry name" value="Znf_CCHC_sf"/>
</dbReference>
<feature type="compositionally biased region" description="Basic and acidic residues" evidence="2">
    <location>
        <begin position="736"/>
        <end position="747"/>
    </location>
</feature>
<accession>A0A9P1BPN3</accession>
<keyword evidence="1" id="KW-0479">Metal-binding</keyword>
<reference evidence="4" key="1">
    <citation type="submission" date="2022-10" db="EMBL/GenBank/DDBJ databases">
        <authorList>
            <person name="Chen Y."/>
            <person name="Dougan E. K."/>
            <person name="Chan C."/>
            <person name="Rhodes N."/>
            <person name="Thang M."/>
        </authorList>
    </citation>
    <scope>NUCLEOTIDE SEQUENCE</scope>
</reference>
<dbReference type="OrthoDB" id="413361at2759"/>
<dbReference type="SUPFAM" id="SSF57756">
    <property type="entry name" value="Retrovirus zinc finger-like domains"/>
    <property type="match status" value="1"/>
</dbReference>
<evidence type="ECO:0000313" key="5">
    <source>
        <dbReference type="EMBL" id="CAL1130220.1"/>
    </source>
</evidence>
<evidence type="ECO:0000256" key="1">
    <source>
        <dbReference type="PROSITE-ProRule" id="PRU00047"/>
    </source>
</evidence>
<sequence>MLSSKDGRCFTCSGVGHARKDCPHASSNTANSKKVAKASPGKGDTSSKNEKVKPVTSSEPSASSSGTYVAEPPVAVTSAAPQSGSSLGSKGLGEVGALIQEASVLMKTLRPSVKAINLKKAAVDGFTTGLLDGGATNALRQGSAEEIACAVPVTVELAAGSAQLYQCVETGGPPCRSISRLRSIQPGPPPLRGRVDQRYGLLDLSPADQAKTDYDSALVLKQLALHQLAEESRVGGVTYEGSSWADWAPGLKQAIRVAIMALIKEHGLGGEHLRKAFSMDQWRQHILQGHRPFRRDCRACVLDMAADKPHRRRVGRGESSWSMGVDVVPLVKAVDESTSGHVRYAMVATVLVPKVPKGIRKPLVPMEEPQKMVDESMDWGEGYDEEDLPLMDETCDGQGMDEKNVEAAPDREVKSDEHDLDRKCEECREPLPAAHVTLVFPMPSRQQAEVIHALNSLVTRFRKVKRIQIHDAFLDQHLGLLDAVRDALNHVPLGRNEGGHQGWWLETLQSERLALERDLSALDKEAGSGGLRLCAVQAGGSEQPPTGTDEVLQTMTVSLDVVRGDLETEVHHGTASKEPGTDLVKVAKFGMLVGTLHAVAEHYDVGPDRDELMLAVAVLAVVLVVWLYKLTRRSSSLDVSGSVNGFCEGSSAIKSVQGTLCKGWDNLKRAASDVSHFCKSLTVLERVDHSELVEGLEQASHISFHPDHGDDLYEMFQETIEDPEQERSRATGPQERNNEWSEGTREHEPVLQGCEGDEVGHVMGSGLGSGFGSGFGLTMAGLNTTSEVRRQNEMSELFDSSPWGSRLIPDARPSLKAMAAPAIGARAFEPPPALTTSGSRLVEDEAVFSKPLGGSRDKWYWLQREEDQYLVRAHSKPRIRPFHPLHRNVPLDPGKQLGPSRITVKHFLDDGRREVVHDRWGAVPTSGANQWRGYSVFPIDDAGLHLAEVNVAADTDGGERDPSAMERPRRHCGDRPSPAKLQQVESEEDDGLTVFIGQHVHMLLGDPPANYVGPRLEDNPAGLLPRVPGEDGGLTSYGPITLDEHLDEVPHRLELGHNDQGLPTRHPELVRPTSSRLGLGTNYAHHEGVGTLHQASSASLGHRASSSSAVAVRYGRPDSAAERGVAAMSAVNRTDPPRITRWRNSRKRDQDDDEVASSIISFEEVDA</sequence>
<feature type="domain" description="CCHC-type" evidence="3">
    <location>
        <begin position="8"/>
        <end position="23"/>
    </location>
</feature>
<dbReference type="PROSITE" id="PS50158">
    <property type="entry name" value="ZF_CCHC"/>
    <property type="match status" value="1"/>
</dbReference>
<comment type="caution">
    <text evidence="4">The sequence shown here is derived from an EMBL/GenBank/DDBJ whole genome shotgun (WGS) entry which is preliminary data.</text>
</comment>
<dbReference type="EMBL" id="CAMXCT030000302">
    <property type="protein sequence ID" value="CAL4764157.1"/>
    <property type="molecule type" value="Genomic_DNA"/>
</dbReference>
<evidence type="ECO:0000259" key="3">
    <source>
        <dbReference type="PROSITE" id="PS50158"/>
    </source>
</evidence>
<reference evidence="5" key="2">
    <citation type="submission" date="2024-04" db="EMBL/GenBank/DDBJ databases">
        <authorList>
            <person name="Chen Y."/>
            <person name="Shah S."/>
            <person name="Dougan E. K."/>
            <person name="Thang M."/>
            <person name="Chan C."/>
        </authorList>
    </citation>
    <scope>NUCLEOTIDE SEQUENCE [LARGE SCALE GENOMIC DNA]</scope>
</reference>
<organism evidence="4">
    <name type="scientific">Cladocopium goreaui</name>
    <dbReference type="NCBI Taxonomy" id="2562237"/>
    <lineage>
        <taxon>Eukaryota</taxon>
        <taxon>Sar</taxon>
        <taxon>Alveolata</taxon>
        <taxon>Dinophyceae</taxon>
        <taxon>Suessiales</taxon>
        <taxon>Symbiodiniaceae</taxon>
        <taxon>Cladocopium</taxon>
    </lineage>
</organism>
<evidence type="ECO:0000256" key="2">
    <source>
        <dbReference type="SAM" id="MobiDB-lite"/>
    </source>
</evidence>
<proteinExistence type="predicted"/>
<keyword evidence="1" id="KW-0863">Zinc-finger</keyword>
<feature type="region of interest" description="Disordered" evidence="2">
    <location>
        <begin position="14"/>
        <end position="69"/>
    </location>
</feature>
<dbReference type="GO" id="GO:0003676">
    <property type="term" value="F:nucleic acid binding"/>
    <property type="evidence" value="ECO:0007669"/>
    <property type="project" value="InterPro"/>
</dbReference>
<gene>
    <name evidence="4" type="ORF">C1SCF055_LOCUS5035</name>
</gene>
<feature type="region of interest" description="Disordered" evidence="2">
    <location>
        <begin position="1132"/>
        <end position="1157"/>
    </location>
</feature>
<name>A0A9P1BPN3_9DINO</name>
<feature type="compositionally biased region" description="Basic and acidic residues" evidence="2">
    <location>
        <begin position="957"/>
        <end position="974"/>
    </location>
</feature>
<protein>
    <recommendedName>
        <fullName evidence="3">CCHC-type domain-containing protein</fullName>
    </recommendedName>
</protein>
<dbReference type="Proteomes" id="UP001152797">
    <property type="component" value="Unassembled WGS sequence"/>
</dbReference>
<feature type="region of interest" description="Disordered" evidence="2">
    <location>
        <begin position="722"/>
        <end position="747"/>
    </location>
</feature>
<dbReference type="EMBL" id="CAMXCT010000302">
    <property type="protein sequence ID" value="CAI3976845.1"/>
    <property type="molecule type" value="Genomic_DNA"/>
</dbReference>
<dbReference type="InterPro" id="IPR001878">
    <property type="entry name" value="Znf_CCHC"/>
</dbReference>
<keyword evidence="1" id="KW-0862">Zinc</keyword>
<evidence type="ECO:0000313" key="4">
    <source>
        <dbReference type="EMBL" id="CAI3976845.1"/>
    </source>
</evidence>
<dbReference type="AlphaFoldDB" id="A0A9P1BPN3"/>
<dbReference type="EMBL" id="CAMXCT020000302">
    <property type="protein sequence ID" value="CAL1130220.1"/>
    <property type="molecule type" value="Genomic_DNA"/>
</dbReference>
<evidence type="ECO:0000313" key="6">
    <source>
        <dbReference type="Proteomes" id="UP001152797"/>
    </source>
</evidence>
<keyword evidence="6" id="KW-1185">Reference proteome</keyword>